<reference evidence="1" key="1">
    <citation type="submission" date="2022-12" db="EMBL/GenBank/DDBJ databases">
        <authorList>
            <person name="Petersen C."/>
        </authorList>
    </citation>
    <scope>NUCLEOTIDE SEQUENCE</scope>
    <source>
        <strain evidence="1">IBT 17660</strain>
    </source>
</reference>
<evidence type="ECO:0000313" key="2">
    <source>
        <dbReference type="Proteomes" id="UP001147760"/>
    </source>
</evidence>
<name>A0A9X0BQ59_9EURO</name>
<organism evidence="1 2">
    <name type="scientific">Penicillium desertorum</name>
    <dbReference type="NCBI Taxonomy" id="1303715"/>
    <lineage>
        <taxon>Eukaryota</taxon>
        <taxon>Fungi</taxon>
        <taxon>Dikarya</taxon>
        <taxon>Ascomycota</taxon>
        <taxon>Pezizomycotina</taxon>
        <taxon>Eurotiomycetes</taxon>
        <taxon>Eurotiomycetidae</taxon>
        <taxon>Eurotiales</taxon>
        <taxon>Aspergillaceae</taxon>
        <taxon>Penicillium</taxon>
    </lineage>
</organism>
<comment type="caution">
    <text evidence="1">The sequence shown here is derived from an EMBL/GenBank/DDBJ whole genome shotgun (WGS) entry which is preliminary data.</text>
</comment>
<dbReference type="EMBL" id="JAPWDO010000003">
    <property type="protein sequence ID" value="KAJ5478625.1"/>
    <property type="molecule type" value="Genomic_DNA"/>
</dbReference>
<protein>
    <submittedName>
        <fullName evidence="1">Uncharacterized protein</fullName>
    </submittedName>
</protein>
<keyword evidence="2" id="KW-1185">Reference proteome</keyword>
<sequence length="208" mass="24073">MYAIAVEKEQGLRGILNATRRAAVEFHDPLAMTDYAISALETDEPHKYEVYESYMTAAALGQHPLACFYLANLYYRISQGEFTTEAERDAKKRKEAYAARPAWLRRFEPIEKWVNSLFNQPLDRKSYRVRAMDWYELAFDMGNNEAGYSLALLLREDGEMEKSREVYNLTAQRGLPTSLPKKGLKQMEDKWEDQTFNPGLPSKLLRLA</sequence>
<proteinExistence type="predicted"/>
<dbReference type="Proteomes" id="UP001147760">
    <property type="component" value="Unassembled WGS sequence"/>
</dbReference>
<dbReference type="AlphaFoldDB" id="A0A9X0BQ59"/>
<dbReference type="InterPro" id="IPR011990">
    <property type="entry name" value="TPR-like_helical_dom_sf"/>
</dbReference>
<evidence type="ECO:0000313" key="1">
    <source>
        <dbReference type="EMBL" id="KAJ5478625.1"/>
    </source>
</evidence>
<dbReference type="Gene3D" id="1.25.40.10">
    <property type="entry name" value="Tetratricopeptide repeat domain"/>
    <property type="match status" value="1"/>
</dbReference>
<reference evidence="1" key="2">
    <citation type="journal article" date="2023" name="IMA Fungus">
        <title>Comparative genomic study of the Penicillium genus elucidates a diverse pangenome and 15 lateral gene transfer events.</title>
        <authorList>
            <person name="Petersen C."/>
            <person name="Sorensen T."/>
            <person name="Nielsen M.R."/>
            <person name="Sondergaard T.E."/>
            <person name="Sorensen J.L."/>
            <person name="Fitzpatrick D.A."/>
            <person name="Frisvad J.C."/>
            <person name="Nielsen K.L."/>
        </authorList>
    </citation>
    <scope>NUCLEOTIDE SEQUENCE</scope>
    <source>
        <strain evidence="1">IBT 17660</strain>
    </source>
</reference>
<accession>A0A9X0BQ59</accession>
<dbReference type="SUPFAM" id="SSF81901">
    <property type="entry name" value="HCP-like"/>
    <property type="match status" value="1"/>
</dbReference>
<gene>
    <name evidence="1" type="ORF">N7530_004134</name>
</gene>
<dbReference type="OrthoDB" id="250175at2759"/>